<dbReference type="PANTHER" id="PTHR31669">
    <property type="entry name" value="PROTEIN FAR1-RELATED SEQUENCE 10-RELATED"/>
    <property type="match status" value="1"/>
</dbReference>
<dbReference type="InterPro" id="IPR004330">
    <property type="entry name" value="FAR1_DNA_bnd_dom"/>
</dbReference>
<comment type="function">
    <text evidence="6">Putative transcription activator involved in regulating light control of development.</text>
</comment>
<feature type="compositionally biased region" description="Basic residues" evidence="7">
    <location>
        <begin position="677"/>
        <end position="688"/>
    </location>
</feature>
<keyword evidence="10" id="KW-1185">Reference proteome</keyword>
<dbReference type="GO" id="GO:0005634">
    <property type="term" value="C:nucleus"/>
    <property type="evidence" value="ECO:0007669"/>
    <property type="project" value="UniProtKB-SubCell"/>
</dbReference>
<dbReference type="InterPro" id="IPR031052">
    <property type="entry name" value="FHY3/FAR1"/>
</dbReference>
<dbReference type="Pfam" id="PF03101">
    <property type="entry name" value="FAR1"/>
    <property type="match status" value="1"/>
</dbReference>
<dbReference type="Pfam" id="PF04434">
    <property type="entry name" value="SWIM"/>
    <property type="match status" value="1"/>
</dbReference>
<keyword evidence="4 6" id="KW-0862">Zinc</keyword>
<dbReference type="InterPro" id="IPR018289">
    <property type="entry name" value="MULE_transposase_dom"/>
</dbReference>
<evidence type="ECO:0000259" key="8">
    <source>
        <dbReference type="PROSITE" id="PS50966"/>
    </source>
</evidence>
<dbReference type="SMART" id="SM00575">
    <property type="entry name" value="ZnF_PMZ"/>
    <property type="match status" value="1"/>
</dbReference>
<dbReference type="AlphaFoldDB" id="A0AAE1JFK1"/>
<sequence>MEIDLELSTCHQGEPEFGSFRNGVANSACGICVEEQCANCPTVIEHCKEISCENASLFCQEHVHAINQNPVKEPQNGLEFESKEAAYCFYREYARSVGFSITIKASRRSKKSGKFIDIKIACSRFGSKRESGATVNPRPCMKTNCKAGMHLKKKPDGKWIIYSIVREHNHEICPDDFLRGRNKQPSDVAFQKKGLHLALDVEDAHLMIEYFVSMQSDNPNFFYAIDLDDNKCLRNVFWVDSKGRLDYQNFSDVVFIDIFYLQKKYKIPFVPIVGVNHHFQYILLGCALIGEVSTSAFVWLMEAWLKAMGGLAPKAIITDQENFLKEAIVEILPHTHHFFCVWHILRKISENLGYIISQNSNFMTKFRKCIHDSLFDEQFEMRWQKMINRFELKDNGLVLSLFEDRKKWVPTYMQDVLLAGMSTAERSESIISYFDKYICVDSTFNDFIEQYKVFSIERLDMETVADSETREKRPALRSLSSFEKQLAMIYTDAIFKKFQSEILGVLSCQLQKEREDGAIVTFQVEDFEVKRKFIVSWKESELNVCCSCHLFEYTGILCRHAMLIMQVSGLTNIPSHYILKRWTRNAKVNHFVGIDTNRRLTDRVQRFNDICRRAIRLSEIGSLSPDTYQVAFQALEEVYKQCVTVNNSVKSISEPNNSVLNRAADIEEENHLNHTTKTTKKRKSYNKRGRSESERTNIRTLDTFQNMEQMNTRAHNFDNCYIPRQGTETVDLDSRALTLDSCFEDQMNSVSHVQDGYDGNQPAALRLGQLHSVPSRSHHYQSMQGLGQLSLVTSTIHGSFDLQENLDEMEQLPAGESQFHRDS</sequence>
<protein>
    <recommendedName>
        <fullName evidence="6">Protein FAR1-RELATED SEQUENCE</fullName>
    </recommendedName>
</protein>
<dbReference type="PROSITE" id="PS50966">
    <property type="entry name" value="ZF_SWIM"/>
    <property type="match status" value="1"/>
</dbReference>
<evidence type="ECO:0000256" key="4">
    <source>
        <dbReference type="ARBA" id="ARBA00022833"/>
    </source>
</evidence>
<evidence type="ECO:0000256" key="5">
    <source>
        <dbReference type="PROSITE-ProRule" id="PRU00325"/>
    </source>
</evidence>
<evidence type="ECO:0000256" key="1">
    <source>
        <dbReference type="ARBA" id="ARBA00005889"/>
    </source>
</evidence>
<proteinExistence type="inferred from homology"/>
<keyword evidence="3 5" id="KW-0863">Zinc-finger</keyword>
<comment type="similarity">
    <text evidence="1 6">Belongs to the FHY3/FAR1 family.</text>
</comment>
<dbReference type="Proteomes" id="UP001293593">
    <property type="component" value="Unassembled WGS sequence"/>
</dbReference>
<feature type="region of interest" description="Disordered" evidence="7">
    <location>
        <begin position="669"/>
        <end position="695"/>
    </location>
</feature>
<keyword evidence="6" id="KW-0539">Nucleus</keyword>
<dbReference type="PANTHER" id="PTHR31669:SF280">
    <property type="entry name" value="PROTEIN FAR1-RELATED SEQUENCE 2"/>
    <property type="match status" value="1"/>
</dbReference>
<evidence type="ECO:0000256" key="3">
    <source>
        <dbReference type="ARBA" id="ARBA00022771"/>
    </source>
</evidence>
<name>A0AAE1JFK1_9FABA</name>
<dbReference type="InterPro" id="IPR007527">
    <property type="entry name" value="Znf_SWIM"/>
</dbReference>
<reference evidence="9" key="1">
    <citation type="submission" date="2023-10" db="EMBL/GenBank/DDBJ databases">
        <title>Chromosome-level genome of the transformable northern wattle, Acacia crassicarpa.</title>
        <authorList>
            <person name="Massaro I."/>
            <person name="Sinha N.R."/>
            <person name="Poethig S."/>
            <person name="Leichty A.R."/>
        </authorList>
    </citation>
    <scope>NUCLEOTIDE SEQUENCE</scope>
    <source>
        <strain evidence="9">Acra3RX</strain>
        <tissue evidence="9">Leaf</tissue>
    </source>
</reference>
<evidence type="ECO:0000256" key="6">
    <source>
        <dbReference type="RuleBase" id="RU367018"/>
    </source>
</evidence>
<comment type="caution">
    <text evidence="9">The sequence shown here is derived from an EMBL/GenBank/DDBJ whole genome shotgun (WGS) entry which is preliminary data.</text>
</comment>
<evidence type="ECO:0000256" key="7">
    <source>
        <dbReference type="SAM" id="MobiDB-lite"/>
    </source>
</evidence>
<evidence type="ECO:0000313" key="10">
    <source>
        <dbReference type="Proteomes" id="UP001293593"/>
    </source>
</evidence>
<keyword evidence="2 6" id="KW-0479">Metal-binding</keyword>
<dbReference type="InterPro" id="IPR006564">
    <property type="entry name" value="Znf_PMZ"/>
</dbReference>
<dbReference type="EMBL" id="JAWXYG010000007">
    <property type="protein sequence ID" value="KAK4268081.1"/>
    <property type="molecule type" value="Genomic_DNA"/>
</dbReference>
<comment type="subcellular location">
    <subcellularLocation>
        <location evidence="6">Nucleus</location>
    </subcellularLocation>
</comment>
<accession>A0AAE1JFK1</accession>
<dbReference type="Pfam" id="PF10551">
    <property type="entry name" value="MULE"/>
    <property type="match status" value="1"/>
</dbReference>
<dbReference type="GO" id="GO:0006355">
    <property type="term" value="P:regulation of DNA-templated transcription"/>
    <property type="evidence" value="ECO:0007669"/>
    <property type="project" value="UniProtKB-UniRule"/>
</dbReference>
<feature type="domain" description="SWIM-type" evidence="8">
    <location>
        <begin position="531"/>
        <end position="569"/>
    </location>
</feature>
<evidence type="ECO:0000313" key="9">
    <source>
        <dbReference type="EMBL" id="KAK4268081.1"/>
    </source>
</evidence>
<organism evidence="9 10">
    <name type="scientific">Acacia crassicarpa</name>
    <name type="common">northern wattle</name>
    <dbReference type="NCBI Taxonomy" id="499986"/>
    <lineage>
        <taxon>Eukaryota</taxon>
        <taxon>Viridiplantae</taxon>
        <taxon>Streptophyta</taxon>
        <taxon>Embryophyta</taxon>
        <taxon>Tracheophyta</taxon>
        <taxon>Spermatophyta</taxon>
        <taxon>Magnoliopsida</taxon>
        <taxon>eudicotyledons</taxon>
        <taxon>Gunneridae</taxon>
        <taxon>Pentapetalae</taxon>
        <taxon>rosids</taxon>
        <taxon>fabids</taxon>
        <taxon>Fabales</taxon>
        <taxon>Fabaceae</taxon>
        <taxon>Caesalpinioideae</taxon>
        <taxon>mimosoid clade</taxon>
        <taxon>Acacieae</taxon>
        <taxon>Acacia</taxon>
    </lineage>
</organism>
<dbReference type="GO" id="GO:0008270">
    <property type="term" value="F:zinc ion binding"/>
    <property type="evidence" value="ECO:0007669"/>
    <property type="project" value="UniProtKB-UniRule"/>
</dbReference>
<evidence type="ECO:0000256" key="2">
    <source>
        <dbReference type="ARBA" id="ARBA00022723"/>
    </source>
</evidence>
<gene>
    <name evidence="9" type="ORF">QN277_024786</name>
</gene>